<dbReference type="AlphaFoldDB" id="A0A9Q0GYB4"/>
<keyword evidence="2" id="KW-1185">Reference proteome</keyword>
<evidence type="ECO:0000313" key="1">
    <source>
        <dbReference type="EMBL" id="KAJ4954207.1"/>
    </source>
</evidence>
<proteinExistence type="predicted"/>
<dbReference type="PANTHER" id="PTHR47604:SF1">
    <property type="entry name" value="ADENYLYL CYCLASE"/>
    <property type="match status" value="1"/>
</dbReference>
<accession>A0A9Q0GYB4</accession>
<sequence length="396" mass="44547">MQVASNARRISRVLRAPLLLRQERYFISDDVEKLDSKQGSFAVLSKISGSICGVSLPASSNVKFIGHHPMCSMMGRACFASEASATEGGPSEAVKELYEKMLKSVEAQTMPPNAWMWSMIENCANHEDIALLFKILQNLRRFRLSNLRIHANFNCNLCLRVTEACARVGAIDFGKKALWKHNVYGLTPSVGSAHYLLFYAKEQKDTELMVEIMRLLKRNSLPFQPGTADIVFRICYETDNWELISKYSKKFIKAGVKLRRTTFDTWMEFAAKRGDADSLWKIEKLRSDSMEQHTLKSGFSCAKGLLLEHKPESAAAVIQALSQSLPDKMKPGIAVELEKLVSKWPYEVVEHQKKEDRKALASSLVNDIRAMVTGLLHMGLEVTVNLEDLTNKAIPS</sequence>
<dbReference type="Gene3D" id="1.25.40.10">
    <property type="entry name" value="Tetratricopeptide repeat domain"/>
    <property type="match status" value="1"/>
</dbReference>
<dbReference type="EMBL" id="JAMYWD010000012">
    <property type="protein sequence ID" value="KAJ4954207.1"/>
    <property type="molecule type" value="Genomic_DNA"/>
</dbReference>
<comment type="caution">
    <text evidence="1">The sequence shown here is derived from an EMBL/GenBank/DDBJ whole genome shotgun (WGS) entry which is preliminary data.</text>
</comment>
<reference evidence="1" key="1">
    <citation type="journal article" date="2023" name="Plant J.">
        <title>The genome of the king protea, Protea cynaroides.</title>
        <authorList>
            <person name="Chang J."/>
            <person name="Duong T.A."/>
            <person name="Schoeman C."/>
            <person name="Ma X."/>
            <person name="Roodt D."/>
            <person name="Barker N."/>
            <person name="Li Z."/>
            <person name="Van de Peer Y."/>
            <person name="Mizrachi E."/>
        </authorList>
    </citation>
    <scope>NUCLEOTIDE SEQUENCE</scope>
    <source>
        <tissue evidence="1">Young leaves</tissue>
    </source>
</reference>
<dbReference type="InterPro" id="IPR011990">
    <property type="entry name" value="TPR-like_helical_dom_sf"/>
</dbReference>
<evidence type="ECO:0008006" key="3">
    <source>
        <dbReference type="Google" id="ProtNLM"/>
    </source>
</evidence>
<name>A0A9Q0GYB4_9MAGN</name>
<dbReference type="OrthoDB" id="2016320at2759"/>
<organism evidence="1 2">
    <name type="scientific">Protea cynaroides</name>
    <dbReference type="NCBI Taxonomy" id="273540"/>
    <lineage>
        <taxon>Eukaryota</taxon>
        <taxon>Viridiplantae</taxon>
        <taxon>Streptophyta</taxon>
        <taxon>Embryophyta</taxon>
        <taxon>Tracheophyta</taxon>
        <taxon>Spermatophyta</taxon>
        <taxon>Magnoliopsida</taxon>
        <taxon>Proteales</taxon>
        <taxon>Proteaceae</taxon>
        <taxon>Protea</taxon>
    </lineage>
</organism>
<protein>
    <recommendedName>
        <fullName evidence="3">Adenylyl cyclase</fullName>
    </recommendedName>
</protein>
<dbReference type="Proteomes" id="UP001141806">
    <property type="component" value="Unassembled WGS sequence"/>
</dbReference>
<gene>
    <name evidence="1" type="ORF">NE237_031039</name>
</gene>
<dbReference type="PANTHER" id="PTHR47604">
    <property type="entry name" value="ADENYLYL CYCLASE"/>
    <property type="match status" value="1"/>
</dbReference>
<evidence type="ECO:0000313" key="2">
    <source>
        <dbReference type="Proteomes" id="UP001141806"/>
    </source>
</evidence>